<comment type="catalytic activity">
    <reaction evidence="1 5">
        <text>alpha,alpha-trehalose + H2O = alpha-D-glucose + beta-D-glucose</text>
        <dbReference type="Rhea" id="RHEA:32675"/>
        <dbReference type="ChEBI" id="CHEBI:15377"/>
        <dbReference type="ChEBI" id="CHEBI:15903"/>
        <dbReference type="ChEBI" id="CHEBI:16551"/>
        <dbReference type="ChEBI" id="CHEBI:17925"/>
        <dbReference type="EC" id="3.2.1.28"/>
    </reaction>
</comment>
<dbReference type="Pfam" id="PF07492">
    <property type="entry name" value="Trehalase_Ca-bi"/>
    <property type="match status" value="1"/>
</dbReference>
<dbReference type="GO" id="GO:0005509">
    <property type="term" value="F:calcium ion binding"/>
    <property type="evidence" value="ECO:0007669"/>
    <property type="project" value="EnsemblFungi"/>
</dbReference>
<name>A0A1Y2CR14_9FUNG</name>
<evidence type="ECO:0000256" key="3">
    <source>
        <dbReference type="ARBA" id="ARBA00022801"/>
    </source>
</evidence>
<dbReference type="InterPro" id="IPR018232">
    <property type="entry name" value="Glyco_hydro_37_CS"/>
</dbReference>
<dbReference type="AlphaFoldDB" id="A0A1Y2CR14"/>
<dbReference type="InterPro" id="IPR008928">
    <property type="entry name" value="6-hairpin_glycosidase_sf"/>
</dbReference>
<dbReference type="SUPFAM" id="SSF48208">
    <property type="entry name" value="Six-hairpin glycosidases"/>
    <property type="match status" value="2"/>
</dbReference>
<gene>
    <name evidence="8" type="ORF">BCR33DRAFT_847380</name>
</gene>
<dbReference type="PANTHER" id="PTHR23403:SF6">
    <property type="entry name" value="CYTOSOLIC NEUTRAL TREHALASE-RELATED"/>
    <property type="match status" value="1"/>
</dbReference>
<evidence type="ECO:0000256" key="2">
    <source>
        <dbReference type="ARBA" id="ARBA00005615"/>
    </source>
</evidence>
<keyword evidence="9" id="KW-1185">Reference proteome</keyword>
<dbReference type="Proteomes" id="UP000193642">
    <property type="component" value="Unassembled WGS sequence"/>
</dbReference>
<organism evidence="8 9">
    <name type="scientific">Rhizoclosmatium globosum</name>
    <dbReference type="NCBI Taxonomy" id="329046"/>
    <lineage>
        <taxon>Eukaryota</taxon>
        <taxon>Fungi</taxon>
        <taxon>Fungi incertae sedis</taxon>
        <taxon>Chytridiomycota</taxon>
        <taxon>Chytridiomycota incertae sedis</taxon>
        <taxon>Chytridiomycetes</taxon>
        <taxon>Chytridiales</taxon>
        <taxon>Chytriomycetaceae</taxon>
        <taxon>Rhizoclosmatium</taxon>
    </lineage>
</organism>
<evidence type="ECO:0000313" key="8">
    <source>
        <dbReference type="EMBL" id="ORY49386.1"/>
    </source>
</evidence>
<dbReference type="PANTHER" id="PTHR23403">
    <property type="entry name" value="TREHALASE"/>
    <property type="match status" value="1"/>
</dbReference>
<dbReference type="InterPro" id="IPR001661">
    <property type="entry name" value="Glyco_hydro_37"/>
</dbReference>
<comment type="caution">
    <text evidence="8">The sequence shown here is derived from an EMBL/GenBank/DDBJ whole genome shotgun (WGS) entry which is preliminary data.</text>
</comment>
<evidence type="ECO:0000256" key="5">
    <source>
        <dbReference type="RuleBase" id="RU361180"/>
    </source>
</evidence>
<dbReference type="PRINTS" id="PR00744">
    <property type="entry name" value="GLHYDRLASE37"/>
</dbReference>
<dbReference type="GO" id="GO:0005946">
    <property type="term" value="C:alpha,alpha-trehalose-phosphate synthase complex (UDP-forming)"/>
    <property type="evidence" value="ECO:0007669"/>
    <property type="project" value="EnsemblFungi"/>
</dbReference>
<dbReference type="EMBL" id="MCGO01000009">
    <property type="protein sequence ID" value="ORY49386.1"/>
    <property type="molecule type" value="Genomic_DNA"/>
</dbReference>
<keyword evidence="4 5" id="KW-0326">Glycosidase</keyword>
<dbReference type="EC" id="3.2.1.28" evidence="5"/>
<dbReference type="Gene3D" id="1.50.10.10">
    <property type="match status" value="2"/>
</dbReference>
<evidence type="ECO:0000256" key="6">
    <source>
        <dbReference type="SAM" id="MobiDB-lite"/>
    </source>
</evidence>
<dbReference type="GO" id="GO:0005993">
    <property type="term" value="P:trehalose catabolic process"/>
    <property type="evidence" value="ECO:0007669"/>
    <property type="project" value="EnsemblFungi"/>
</dbReference>
<feature type="region of interest" description="Disordered" evidence="6">
    <location>
        <begin position="14"/>
        <end position="41"/>
    </location>
</feature>
<accession>A0A1Y2CR14</accession>
<evidence type="ECO:0000256" key="4">
    <source>
        <dbReference type="ARBA" id="ARBA00023295"/>
    </source>
</evidence>
<protein>
    <recommendedName>
        <fullName evidence="5">Trehalase</fullName>
        <ecNumber evidence="5">3.2.1.28</ecNumber>
    </recommendedName>
    <alternativeName>
        <fullName evidence="5">Alpha-trehalose glucohydrolase</fullName>
    </alternativeName>
</protein>
<feature type="domain" description="Neutral trehalase Ca2+ binding" evidence="7">
    <location>
        <begin position="115"/>
        <end position="143"/>
    </location>
</feature>
<sequence>MSFPARRLEKELQYDDSDNAIAHGVHPSLESRPTGVRRRMHSQTSIIAPQSPINLASNTITSADIERIAETHNEPTTSSANQLEQRAPRHRRASHDFLYPTAPRLFVINVEETKRQLLAQEDTDGDKQITVHDKGPKVFVVRTANSAGFNKVEIRGTYALSNLLQELQLASDHCRKFVVISEDRLFENPVQRLERLVKFHFWDGLTRRIDADGLEAICADPKNRFGDNQNRIYVPYNDEIGLAYFKKVALSRLHLHLDVVRLPEDISSDFVNSLNSKPGILALGLRKINPLLGWDNMTNVCGTPFVVPGGRFNEQYGWDSYFEALGLLVDGRVGLAQGMVENFIYEIEHYGKILNANRSYYLTRSQPPFLTDMARQVYAAFERESSNPIVSAISLKKVWKADELKEWMACATRASIKELFSIWLSHPRLDSVVGLSKYWTEGSGIPPETEPGHFDSTLKPFADKYGMSVGDFEDRYTKGEIHSAELDEYFVHDRAVRESGHDTTYRFDGNCANLATIDLNCLVHKYEKDLEEIINEEFGGSFTFKVRRGPNDENLINFKAWKSVLNTKGVEKMIGGGAVWNSDWAKGIMIYELTTIPALPNPSRNSILLPRIPHKHSHPQIPLVRHRLPLLRLRLQKTTQTKYESATAFWALWANVATPTQAAKLVPKCLELFEVAGGIVASTESSRGVVSEERPRRQWDYPFGLAYRWLYTCVKSFVDFNGVVPEKFDVVDMTHIVNVEYGNVGSDFQYVVREGFGWMNASVQVGLLYLPIGLKRSLGALLNPDVVFKRL</sequence>
<dbReference type="InterPro" id="IPR011120">
    <property type="entry name" value="Trehalase_Ca-bd"/>
</dbReference>
<dbReference type="STRING" id="329046.A0A1Y2CR14"/>
<dbReference type="PROSITE" id="PS00927">
    <property type="entry name" value="TREHALASE_1"/>
    <property type="match status" value="1"/>
</dbReference>
<evidence type="ECO:0000313" key="9">
    <source>
        <dbReference type="Proteomes" id="UP000193642"/>
    </source>
</evidence>
<dbReference type="InterPro" id="IPR012341">
    <property type="entry name" value="6hp_glycosidase-like_sf"/>
</dbReference>
<proteinExistence type="inferred from homology"/>
<dbReference type="GO" id="GO:0004555">
    <property type="term" value="F:alpha,alpha-trehalase activity"/>
    <property type="evidence" value="ECO:0007669"/>
    <property type="project" value="UniProtKB-EC"/>
</dbReference>
<evidence type="ECO:0000256" key="1">
    <source>
        <dbReference type="ARBA" id="ARBA00001576"/>
    </source>
</evidence>
<dbReference type="OrthoDB" id="3542292at2759"/>
<keyword evidence="3 5" id="KW-0378">Hydrolase</keyword>
<comment type="similarity">
    <text evidence="2 5">Belongs to the glycosyl hydrolase 37 family.</text>
</comment>
<reference evidence="8 9" key="1">
    <citation type="submission" date="2016-07" db="EMBL/GenBank/DDBJ databases">
        <title>Pervasive Adenine N6-methylation of Active Genes in Fungi.</title>
        <authorList>
            <consortium name="DOE Joint Genome Institute"/>
            <person name="Mondo S.J."/>
            <person name="Dannebaum R.O."/>
            <person name="Kuo R.C."/>
            <person name="Labutti K."/>
            <person name="Haridas S."/>
            <person name="Kuo A."/>
            <person name="Salamov A."/>
            <person name="Ahrendt S.R."/>
            <person name="Lipzen A."/>
            <person name="Sullivan W."/>
            <person name="Andreopoulos W.B."/>
            <person name="Clum A."/>
            <person name="Lindquist E."/>
            <person name="Daum C."/>
            <person name="Ramamoorthy G.K."/>
            <person name="Gryganskyi A."/>
            <person name="Culley D."/>
            <person name="Magnuson J.K."/>
            <person name="James T.Y."/>
            <person name="O'Malley M.A."/>
            <person name="Stajich J.E."/>
            <person name="Spatafora J.W."/>
            <person name="Visel A."/>
            <person name="Grigoriev I.V."/>
        </authorList>
    </citation>
    <scope>NUCLEOTIDE SEQUENCE [LARGE SCALE GENOMIC DNA]</scope>
    <source>
        <strain evidence="8 9">JEL800</strain>
    </source>
</reference>
<dbReference type="Pfam" id="PF01204">
    <property type="entry name" value="Trehalase"/>
    <property type="match status" value="2"/>
</dbReference>
<evidence type="ECO:0000259" key="7">
    <source>
        <dbReference type="Pfam" id="PF07492"/>
    </source>
</evidence>